<evidence type="ECO:0000313" key="5">
    <source>
        <dbReference type="EMBL" id="MDT0607802.1"/>
    </source>
</evidence>
<dbReference type="RefSeq" id="WP_311351884.1">
    <property type="nucleotide sequence ID" value="NZ_JAVRHR010000002.1"/>
</dbReference>
<dbReference type="PANTHER" id="PTHR30231:SF4">
    <property type="entry name" value="PROTEIN NEN2"/>
    <property type="match status" value="1"/>
</dbReference>
<protein>
    <submittedName>
        <fullName evidence="5">3'-5' exonuclease</fullName>
    </submittedName>
</protein>
<keyword evidence="2" id="KW-0378">Hydrolase</keyword>
<accession>A0ABU3AE58</accession>
<organism evidence="5 6">
    <name type="scientific">Croceitalea rosinachiae</name>
    <dbReference type="NCBI Taxonomy" id="3075596"/>
    <lineage>
        <taxon>Bacteria</taxon>
        <taxon>Pseudomonadati</taxon>
        <taxon>Bacteroidota</taxon>
        <taxon>Flavobacteriia</taxon>
        <taxon>Flavobacteriales</taxon>
        <taxon>Flavobacteriaceae</taxon>
        <taxon>Croceitalea</taxon>
    </lineage>
</organism>
<evidence type="ECO:0000259" key="4">
    <source>
        <dbReference type="SMART" id="SM00479"/>
    </source>
</evidence>
<gene>
    <name evidence="5" type="ORF">RM706_12205</name>
</gene>
<evidence type="ECO:0000256" key="3">
    <source>
        <dbReference type="ARBA" id="ARBA00022839"/>
    </source>
</evidence>
<reference evidence="5 6" key="1">
    <citation type="submission" date="2023-09" db="EMBL/GenBank/DDBJ databases">
        <authorList>
            <person name="Rey-Velasco X."/>
        </authorList>
    </citation>
    <scope>NUCLEOTIDE SEQUENCE [LARGE SCALE GENOMIC DNA]</scope>
    <source>
        <strain evidence="5 6">F388</strain>
    </source>
</reference>
<keyword evidence="3 5" id="KW-0269">Exonuclease</keyword>
<dbReference type="Pfam" id="PF00929">
    <property type="entry name" value="RNase_T"/>
    <property type="match status" value="1"/>
</dbReference>
<dbReference type="InterPro" id="IPR012337">
    <property type="entry name" value="RNaseH-like_sf"/>
</dbReference>
<keyword evidence="1" id="KW-0540">Nuclease</keyword>
<feature type="domain" description="Exonuclease" evidence="4">
    <location>
        <begin position="30"/>
        <end position="203"/>
    </location>
</feature>
<evidence type="ECO:0000313" key="6">
    <source>
        <dbReference type="Proteomes" id="UP001255246"/>
    </source>
</evidence>
<dbReference type="InterPro" id="IPR006054">
    <property type="entry name" value="DnaQ"/>
</dbReference>
<comment type="caution">
    <text evidence="5">The sequence shown here is derived from an EMBL/GenBank/DDBJ whole genome shotgun (WGS) entry which is preliminary data.</text>
</comment>
<dbReference type="CDD" id="cd06127">
    <property type="entry name" value="DEDDh"/>
    <property type="match status" value="1"/>
</dbReference>
<dbReference type="Gene3D" id="3.30.420.10">
    <property type="entry name" value="Ribonuclease H-like superfamily/Ribonuclease H"/>
    <property type="match status" value="1"/>
</dbReference>
<keyword evidence="6" id="KW-1185">Reference proteome</keyword>
<dbReference type="SUPFAM" id="SSF53098">
    <property type="entry name" value="Ribonuclease H-like"/>
    <property type="match status" value="1"/>
</dbReference>
<dbReference type="InterPro" id="IPR013520">
    <property type="entry name" value="Ribonucl_H"/>
</dbReference>
<dbReference type="NCBIfam" id="TIGR00573">
    <property type="entry name" value="dnaq"/>
    <property type="match status" value="1"/>
</dbReference>
<name>A0ABU3AE58_9FLAO</name>
<dbReference type="EMBL" id="JAVRHR010000002">
    <property type="protein sequence ID" value="MDT0607802.1"/>
    <property type="molecule type" value="Genomic_DNA"/>
</dbReference>
<dbReference type="InterPro" id="IPR036397">
    <property type="entry name" value="RNaseH_sf"/>
</dbReference>
<evidence type="ECO:0000256" key="1">
    <source>
        <dbReference type="ARBA" id="ARBA00022722"/>
    </source>
</evidence>
<dbReference type="SMART" id="SM00479">
    <property type="entry name" value="EXOIII"/>
    <property type="match status" value="1"/>
</dbReference>
<proteinExistence type="predicted"/>
<dbReference type="GO" id="GO:0004527">
    <property type="term" value="F:exonuclease activity"/>
    <property type="evidence" value="ECO:0007669"/>
    <property type="project" value="UniProtKB-KW"/>
</dbReference>
<dbReference type="PANTHER" id="PTHR30231">
    <property type="entry name" value="DNA POLYMERASE III SUBUNIT EPSILON"/>
    <property type="match status" value="1"/>
</dbReference>
<sequence>MWAKKTYPNYWNNYIASFDNGIQREVKDNKFVVLDTETTGFDVKNDRILSIGALVINNKEIKPSEAFEVYVEQEHYSKESVKIHGILKKGKVKRIAEEEALKNTLKTLEQAVLVAHHAMYDVTMLNNALKRQGLPKLKNKVLDTSTLFAKTLSIREKEKYGSHFTLDNLAEKYKIPVNDRHTALGDAYITAIAFLHILSKLKPASLNDLFKRDGVFKL</sequence>
<evidence type="ECO:0000256" key="2">
    <source>
        <dbReference type="ARBA" id="ARBA00022801"/>
    </source>
</evidence>
<dbReference type="Proteomes" id="UP001255246">
    <property type="component" value="Unassembled WGS sequence"/>
</dbReference>